<gene>
    <name evidence="3" type="ORF">SAMN05444167_1838</name>
</gene>
<feature type="compositionally biased region" description="Polar residues" evidence="1">
    <location>
        <begin position="182"/>
        <end position="195"/>
    </location>
</feature>
<evidence type="ECO:0000313" key="4">
    <source>
        <dbReference type="Proteomes" id="UP000182427"/>
    </source>
</evidence>
<feature type="compositionally biased region" description="Pro residues" evidence="1">
    <location>
        <begin position="160"/>
        <end position="177"/>
    </location>
</feature>
<feature type="chain" id="PRO_5009241551" evidence="2">
    <location>
        <begin position="19"/>
        <end position="266"/>
    </location>
</feature>
<keyword evidence="4" id="KW-1185">Reference proteome</keyword>
<keyword evidence="2" id="KW-0732">Signal</keyword>
<feature type="compositionally biased region" description="Low complexity" evidence="1">
    <location>
        <begin position="209"/>
        <end position="243"/>
    </location>
</feature>
<proteinExistence type="predicted"/>
<reference evidence="3 4" key="1">
    <citation type="submission" date="2016-10" db="EMBL/GenBank/DDBJ databases">
        <authorList>
            <person name="de Groot N.N."/>
        </authorList>
    </citation>
    <scope>NUCLEOTIDE SEQUENCE [LARGE SCALE GENOMIC DNA]</scope>
    <source>
        <strain evidence="3 4">GAS232</strain>
    </source>
</reference>
<evidence type="ECO:0000256" key="2">
    <source>
        <dbReference type="SAM" id="SignalP"/>
    </source>
</evidence>
<name>A0A1G7JJ26_9BACT</name>
<dbReference type="RefSeq" id="WP_083344865.1">
    <property type="nucleotide sequence ID" value="NZ_LT629690.1"/>
</dbReference>
<feature type="region of interest" description="Disordered" evidence="1">
    <location>
        <begin position="134"/>
        <end position="266"/>
    </location>
</feature>
<evidence type="ECO:0000256" key="1">
    <source>
        <dbReference type="SAM" id="MobiDB-lite"/>
    </source>
</evidence>
<accession>A0A1G7JJ26</accession>
<feature type="signal peptide" evidence="2">
    <location>
        <begin position="1"/>
        <end position="18"/>
    </location>
</feature>
<dbReference type="OrthoDB" id="123205at2"/>
<protein>
    <submittedName>
        <fullName evidence="3">Uncharacterized protein</fullName>
    </submittedName>
</protein>
<evidence type="ECO:0000313" key="3">
    <source>
        <dbReference type="EMBL" id="SDF24893.1"/>
    </source>
</evidence>
<dbReference type="Proteomes" id="UP000182427">
    <property type="component" value="Chromosome I"/>
</dbReference>
<dbReference type="AlphaFoldDB" id="A0A1G7JJ26"/>
<sequence length="266" mass="28078">MRSTAITLFLLCAPVLGAQTALPATSPTQSVSDLPSAHPNAVAAVAGAETKVTWNGSLLTVEASGEAMPELLGRVARETGMKITGGVPDERIYGKYGPAPVQTVLAQLFDGLSINMMLVNETATKPKELLLTARTGAATPPSIRQVVPDYPQYRPRQAQTPPPPMPPANPTRPPQQTPPTQHAEQSPTNGSQQAFPSLAPPPAENTAFTNNGNTDTTSSNTTNNGSSTTNGSTPDSSQSQSSSGMKTPEQIFEELRKRQQQQQNPQ</sequence>
<dbReference type="EMBL" id="LT629690">
    <property type="protein sequence ID" value="SDF24893.1"/>
    <property type="molecule type" value="Genomic_DNA"/>
</dbReference>
<organism evidence="3 4">
    <name type="scientific">Terriglobus roseus</name>
    <dbReference type="NCBI Taxonomy" id="392734"/>
    <lineage>
        <taxon>Bacteria</taxon>
        <taxon>Pseudomonadati</taxon>
        <taxon>Acidobacteriota</taxon>
        <taxon>Terriglobia</taxon>
        <taxon>Terriglobales</taxon>
        <taxon>Acidobacteriaceae</taxon>
        <taxon>Terriglobus</taxon>
    </lineage>
</organism>